<protein>
    <submittedName>
        <fullName evidence="1">Uncharacterized protein</fullName>
    </submittedName>
</protein>
<organism evidence="1">
    <name type="scientific">Chaetoceros debilis</name>
    <dbReference type="NCBI Taxonomy" id="122233"/>
    <lineage>
        <taxon>Eukaryota</taxon>
        <taxon>Sar</taxon>
        <taxon>Stramenopiles</taxon>
        <taxon>Ochrophyta</taxon>
        <taxon>Bacillariophyta</taxon>
        <taxon>Coscinodiscophyceae</taxon>
        <taxon>Chaetocerotophycidae</taxon>
        <taxon>Chaetocerotales</taxon>
        <taxon>Chaetocerotaceae</taxon>
        <taxon>Chaetoceros</taxon>
    </lineage>
</organism>
<gene>
    <name evidence="1" type="ORF">CDEB00056_LOCUS9341</name>
</gene>
<sequence>MVNVLINFLGVTHLLEKTTKNADTTHPKDLHRETCVGSTLALSDSSVSSLPLSLVSDGNSGTGMYNNWLLNDESITMKTGDVTTGIGKRDLVNLIGVKPDLLLTAL</sequence>
<dbReference type="AlphaFoldDB" id="A0A7S3V929"/>
<accession>A0A7S3V929</accession>
<dbReference type="EMBL" id="HBIO01012014">
    <property type="protein sequence ID" value="CAE0464500.1"/>
    <property type="molecule type" value="Transcribed_RNA"/>
</dbReference>
<evidence type="ECO:0000313" key="1">
    <source>
        <dbReference type="EMBL" id="CAE0464500.1"/>
    </source>
</evidence>
<name>A0A7S3V929_9STRA</name>
<proteinExistence type="predicted"/>
<reference evidence="1" key="1">
    <citation type="submission" date="2021-01" db="EMBL/GenBank/DDBJ databases">
        <authorList>
            <person name="Corre E."/>
            <person name="Pelletier E."/>
            <person name="Niang G."/>
            <person name="Scheremetjew M."/>
            <person name="Finn R."/>
            <person name="Kale V."/>
            <person name="Holt S."/>
            <person name="Cochrane G."/>
            <person name="Meng A."/>
            <person name="Brown T."/>
            <person name="Cohen L."/>
        </authorList>
    </citation>
    <scope>NUCLEOTIDE SEQUENCE</scope>
    <source>
        <strain evidence="1">MM31A-1</strain>
    </source>
</reference>